<evidence type="ECO:0000256" key="6">
    <source>
        <dbReference type="ARBA" id="ARBA00022692"/>
    </source>
</evidence>
<evidence type="ECO:0000256" key="7">
    <source>
        <dbReference type="ARBA" id="ARBA00022723"/>
    </source>
</evidence>
<dbReference type="Gene3D" id="3.30.70.100">
    <property type="match status" value="1"/>
</dbReference>
<dbReference type="InterPro" id="IPR023214">
    <property type="entry name" value="HAD_sf"/>
</dbReference>
<dbReference type="GO" id="GO:0043682">
    <property type="term" value="F:P-type divalent copper transporter activity"/>
    <property type="evidence" value="ECO:0007669"/>
    <property type="project" value="TreeGrafter"/>
</dbReference>
<accession>A0A285PGI3</accession>
<evidence type="ECO:0000256" key="12">
    <source>
        <dbReference type="ARBA" id="ARBA00023065"/>
    </source>
</evidence>
<comment type="subcellular location">
    <subcellularLocation>
        <location evidence="1">Cell membrane</location>
        <topology evidence="1">Multi-pass membrane protein</topology>
    </subcellularLocation>
</comment>
<dbReference type="GO" id="GO:0005886">
    <property type="term" value="C:plasma membrane"/>
    <property type="evidence" value="ECO:0007669"/>
    <property type="project" value="UniProtKB-SubCell"/>
</dbReference>
<feature type="transmembrane region" description="Helical" evidence="14">
    <location>
        <begin position="141"/>
        <end position="160"/>
    </location>
</feature>
<dbReference type="NCBIfam" id="TIGR01511">
    <property type="entry name" value="ATPase-IB1_Cu"/>
    <property type="match status" value="1"/>
</dbReference>
<keyword evidence="6 14" id="KW-0812">Transmembrane</keyword>
<dbReference type="PROSITE" id="PS01047">
    <property type="entry name" value="HMA_1"/>
    <property type="match status" value="1"/>
</dbReference>
<dbReference type="AlphaFoldDB" id="A0A285PGI3"/>
<dbReference type="InterPro" id="IPR001757">
    <property type="entry name" value="P_typ_ATPase"/>
</dbReference>
<dbReference type="InterPro" id="IPR023299">
    <property type="entry name" value="ATPase_P-typ_cyto_dom_N"/>
</dbReference>
<dbReference type="SUPFAM" id="SSF55008">
    <property type="entry name" value="HMA, heavy metal-associated domain"/>
    <property type="match status" value="1"/>
</dbReference>
<evidence type="ECO:0000256" key="11">
    <source>
        <dbReference type="ARBA" id="ARBA00022989"/>
    </source>
</evidence>
<dbReference type="FunFam" id="2.70.150.10:FF:000020">
    <property type="entry name" value="Copper-exporting P-type ATPase A"/>
    <property type="match status" value="1"/>
</dbReference>
<feature type="transmembrane region" description="Helical" evidence="14">
    <location>
        <begin position="113"/>
        <end position="135"/>
    </location>
</feature>
<name>A0A285PGI3_9HYPH</name>
<proteinExistence type="inferred from homology"/>
<dbReference type="PRINTS" id="PR00943">
    <property type="entry name" value="CUATPASE"/>
</dbReference>
<evidence type="ECO:0000256" key="3">
    <source>
        <dbReference type="ARBA" id="ARBA00012517"/>
    </source>
</evidence>
<dbReference type="Pfam" id="PF00702">
    <property type="entry name" value="Hydrolase"/>
    <property type="match status" value="1"/>
</dbReference>
<dbReference type="EMBL" id="OBEL01000002">
    <property type="protein sequence ID" value="SNZ18991.1"/>
    <property type="molecule type" value="Genomic_DNA"/>
</dbReference>
<keyword evidence="9 14" id="KW-0067">ATP-binding</keyword>
<dbReference type="InterPro" id="IPR023298">
    <property type="entry name" value="ATPase_P-typ_TM_dom_sf"/>
</dbReference>
<dbReference type="InterPro" id="IPR006121">
    <property type="entry name" value="HMA_dom"/>
</dbReference>
<evidence type="ECO:0000256" key="9">
    <source>
        <dbReference type="ARBA" id="ARBA00022840"/>
    </source>
</evidence>
<keyword evidence="11 14" id="KW-1133">Transmembrane helix</keyword>
<dbReference type="InterPro" id="IPR017969">
    <property type="entry name" value="Heavy-metal-associated_CS"/>
</dbReference>
<dbReference type="SFLD" id="SFLDG00002">
    <property type="entry name" value="C1.7:_P-type_atpase_like"/>
    <property type="match status" value="1"/>
</dbReference>
<dbReference type="OrthoDB" id="7762541at2"/>
<dbReference type="PANTHER" id="PTHR43520:SF8">
    <property type="entry name" value="P-TYPE CU(+) TRANSPORTER"/>
    <property type="match status" value="1"/>
</dbReference>
<dbReference type="Proteomes" id="UP000219439">
    <property type="component" value="Unassembled WGS sequence"/>
</dbReference>
<dbReference type="InterPro" id="IPR008250">
    <property type="entry name" value="ATPase_P-typ_transduc_dom_A_sf"/>
</dbReference>
<dbReference type="FunFam" id="3.30.70.100:FF:000005">
    <property type="entry name" value="Copper-exporting P-type ATPase A"/>
    <property type="match status" value="1"/>
</dbReference>
<dbReference type="Gene3D" id="3.40.1110.10">
    <property type="entry name" value="Calcium-transporting ATPase, cytoplasmic domain N"/>
    <property type="match status" value="1"/>
</dbReference>
<dbReference type="GO" id="GO:0140581">
    <property type="term" value="F:P-type monovalent copper transporter activity"/>
    <property type="evidence" value="ECO:0007669"/>
    <property type="project" value="UniProtKB-EC"/>
</dbReference>
<dbReference type="SFLD" id="SFLDS00003">
    <property type="entry name" value="Haloacid_Dehalogenase"/>
    <property type="match status" value="1"/>
</dbReference>
<dbReference type="Gene3D" id="3.40.50.1000">
    <property type="entry name" value="HAD superfamily/HAD-like"/>
    <property type="match status" value="1"/>
</dbReference>
<evidence type="ECO:0000256" key="13">
    <source>
        <dbReference type="ARBA" id="ARBA00023136"/>
    </source>
</evidence>
<evidence type="ECO:0000256" key="2">
    <source>
        <dbReference type="ARBA" id="ARBA00006024"/>
    </source>
</evidence>
<dbReference type="InterPro" id="IPR018303">
    <property type="entry name" value="ATPase_P-typ_P_site"/>
</dbReference>
<comment type="similarity">
    <text evidence="2 14">Belongs to the cation transport ATPase (P-type) (TC 3.A.3) family. Type IB subfamily.</text>
</comment>
<evidence type="ECO:0000256" key="10">
    <source>
        <dbReference type="ARBA" id="ARBA00022967"/>
    </source>
</evidence>
<evidence type="ECO:0000259" key="15">
    <source>
        <dbReference type="PROSITE" id="PS50846"/>
    </source>
</evidence>
<keyword evidence="5 14" id="KW-1003">Cell membrane</keyword>
<protein>
    <recommendedName>
        <fullName evidence="3">P-type Cu(+) transporter</fullName>
        <ecNumber evidence="3">7.2.2.8</ecNumber>
    </recommendedName>
</protein>
<feature type="transmembrane region" description="Helical" evidence="14">
    <location>
        <begin position="203"/>
        <end position="222"/>
    </location>
</feature>
<dbReference type="PRINTS" id="PR00119">
    <property type="entry name" value="CATATPASE"/>
</dbReference>
<dbReference type="SUPFAM" id="SSF56784">
    <property type="entry name" value="HAD-like"/>
    <property type="match status" value="1"/>
</dbReference>
<dbReference type="GO" id="GO:0060003">
    <property type="term" value="P:copper ion export"/>
    <property type="evidence" value="ECO:0007669"/>
    <property type="project" value="UniProtKB-ARBA"/>
</dbReference>
<dbReference type="InterPro" id="IPR036163">
    <property type="entry name" value="HMA_dom_sf"/>
</dbReference>
<feature type="transmembrane region" description="Helical" evidence="14">
    <location>
        <begin position="357"/>
        <end position="379"/>
    </location>
</feature>
<dbReference type="GO" id="GO:0005524">
    <property type="term" value="F:ATP binding"/>
    <property type="evidence" value="ECO:0007669"/>
    <property type="project" value="UniProtKB-UniRule"/>
</dbReference>
<keyword evidence="13 14" id="KW-0472">Membrane</keyword>
<feature type="transmembrane region" description="Helical" evidence="14">
    <location>
        <begin position="724"/>
        <end position="741"/>
    </location>
</feature>
<dbReference type="Pfam" id="PF00403">
    <property type="entry name" value="HMA"/>
    <property type="match status" value="1"/>
</dbReference>
<dbReference type="NCBIfam" id="TIGR01494">
    <property type="entry name" value="ATPase_P-type"/>
    <property type="match status" value="1"/>
</dbReference>
<keyword evidence="7 14" id="KW-0479">Metal-binding</keyword>
<dbReference type="Gene3D" id="2.70.150.10">
    <property type="entry name" value="Calcium-transporting ATPase, cytoplasmic transduction domain A"/>
    <property type="match status" value="1"/>
</dbReference>
<dbReference type="GO" id="GO:0055070">
    <property type="term" value="P:copper ion homeostasis"/>
    <property type="evidence" value="ECO:0007669"/>
    <property type="project" value="TreeGrafter"/>
</dbReference>
<sequence>MSVSSAIQTNAAASKAAEQTFVFDVTGMHCAACSSRVERVLNAKDGVTANVNLALERADVQVSDAFDADDVKAMIEKTGFGASLRQGSIADRQKQADALDQQRQEEEQASFKLFIFSMVLTIPLVAPMFTNWFGLDLHLAPWWQLALAGPVQVIVGKRFYVGAFKALRSKAANMDVLVALGTTAAFLFSLYQVVSLGDGAKGHLYFEASAAILTLILFGKWLEGRARRSASDALRALMNLRPQTARLVREGKADEDVGIDQIKAGDLVRVLPGETVPVDGMITEGKSEFDEALLSGESLPVVRTEGDKVVTGAINGVGSVILKVTALGEDTVLARITRLVDQAQTGRAKLQSLADRVSAIFVPVVVVLAILTFAGWMLATGSFEQALVASVSVLVIACPCALGLATPTALVAGTGAAARQGILIRDIDVLEEVRKIDQILFDKTGTLTSGQPALVHVAPYEGLNSEELLRLVASVQSGSEHPLARASVSAAGEVFDPSLKAEDVTARVGKGVEALVDGQSMLIGKQSFLEDKGVDLGEGISLADRLRDEGQSISFVSKDGQLIGVLAFADPARPESREAIVNLKERGLKTAMLSGDNEEVAARVGGVLGLDETKGDMSPQGKLDHLKALQADGHHVAMVGDGLNDAPALAQANLGVAMGSGTDVAIGAAAITLMRSDPRLVASSLDIANRTYAKIWQNLFWAFIYNVIGIPLAAFGFLNPALAGAAMALSSVSVVSNALLLRRWRA</sequence>
<dbReference type="InterPro" id="IPR044492">
    <property type="entry name" value="P_typ_ATPase_HD_dom"/>
</dbReference>
<dbReference type="PROSITE" id="PS50846">
    <property type="entry name" value="HMA_2"/>
    <property type="match status" value="1"/>
</dbReference>
<dbReference type="CDD" id="cd00371">
    <property type="entry name" value="HMA"/>
    <property type="match status" value="1"/>
</dbReference>
<evidence type="ECO:0000256" key="14">
    <source>
        <dbReference type="RuleBase" id="RU362081"/>
    </source>
</evidence>
<feature type="transmembrane region" description="Helical" evidence="14">
    <location>
        <begin position="172"/>
        <end position="191"/>
    </location>
</feature>
<keyword evidence="10" id="KW-1278">Translocase</keyword>
<dbReference type="GO" id="GO:0016887">
    <property type="term" value="F:ATP hydrolysis activity"/>
    <property type="evidence" value="ECO:0007669"/>
    <property type="project" value="InterPro"/>
</dbReference>
<dbReference type="InterPro" id="IPR059000">
    <property type="entry name" value="ATPase_P-type_domA"/>
</dbReference>
<reference evidence="16 17" key="1">
    <citation type="submission" date="2017-09" db="EMBL/GenBank/DDBJ databases">
        <authorList>
            <person name="Ehlers B."/>
            <person name="Leendertz F.H."/>
        </authorList>
    </citation>
    <scope>NUCLEOTIDE SEQUENCE [LARGE SCALE GENOMIC DNA]</scope>
    <source>
        <strain evidence="16 17">DSM 18289</strain>
    </source>
</reference>
<evidence type="ECO:0000256" key="4">
    <source>
        <dbReference type="ARBA" id="ARBA00022448"/>
    </source>
</evidence>
<dbReference type="SUPFAM" id="SSF81653">
    <property type="entry name" value="Calcium ATPase, transduction domain A"/>
    <property type="match status" value="1"/>
</dbReference>
<keyword evidence="17" id="KW-1185">Reference proteome</keyword>
<evidence type="ECO:0000256" key="1">
    <source>
        <dbReference type="ARBA" id="ARBA00004651"/>
    </source>
</evidence>
<keyword evidence="4" id="KW-0813">Transport</keyword>
<feature type="transmembrane region" description="Helical" evidence="14">
    <location>
        <begin position="385"/>
        <end position="405"/>
    </location>
</feature>
<dbReference type="NCBIfam" id="TIGR01525">
    <property type="entry name" value="ATPase-IB_hvy"/>
    <property type="match status" value="1"/>
</dbReference>
<dbReference type="CDD" id="cd02094">
    <property type="entry name" value="P-type_ATPase_Cu-like"/>
    <property type="match status" value="1"/>
</dbReference>
<dbReference type="SUPFAM" id="SSF81665">
    <property type="entry name" value="Calcium ATPase, transmembrane domain M"/>
    <property type="match status" value="1"/>
</dbReference>
<gene>
    <name evidence="16" type="ORF">SAMN06265368_2068</name>
</gene>
<dbReference type="GO" id="GO:0005507">
    <property type="term" value="F:copper ion binding"/>
    <property type="evidence" value="ECO:0007669"/>
    <property type="project" value="TreeGrafter"/>
</dbReference>
<evidence type="ECO:0000313" key="17">
    <source>
        <dbReference type="Proteomes" id="UP000219439"/>
    </source>
</evidence>
<keyword evidence="8 14" id="KW-0547">Nucleotide-binding</keyword>
<evidence type="ECO:0000256" key="8">
    <source>
        <dbReference type="ARBA" id="ARBA00022741"/>
    </source>
</evidence>
<feature type="transmembrane region" description="Helical" evidence="14">
    <location>
        <begin position="699"/>
        <end position="718"/>
    </location>
</feature>
<keyword evidence="12" id="KW-0406">Ion transport</keyword>
<dbReference type="EC" id="7.2.2.8" evidence="3"/>
<dbReference type="RefSeq" id="WP_097153380.1">
    <property type="nucleotide sequence ID" value="NZ_OBEL01000002.1"/>
</dbReference>
<dbReference type="PROSITE" id="PS00154">
    <property type="entry name" value="ATPASE_E1_E2"/>
    <property type="match status" value="1"/>
</dbReference>
<organism evidence="16 17">
    <name type="scientific">Cohaesibacter gelatinilyticus</name>
    <dbReference type="NCBI Taxonomy" id="372072"/>
    <lineage>
        <taxon>Bacteria</taxon>
        <taxon>Pseudomonadati</taxon>
        <taxon>Pseudomonadota</taxon>
        <taxon>Alphaproteobacteria</taxon>
        <taxon>Hyphomicrobiales</taxon>
        <taxon>Cohaesibacteraceae</taxon>
    </lineage>
</organism>
<feature type="domain" description="HMA" evidence="15">
    <location>
        <begin position="19"/>
        <end position="83"/>
    </location>
</feature>
<dbReference type="SFLD" id="SFLDF00027">
    <property type="entry name" value="p-type_atpase"/>
    <property type="match status" value="1"/>
</dbReference>
<evidence type="ECO:0000256" key="5">
    <source>
        <dbReference type="ARBA" id="ARBA00022475"/>
    </source>
</evidence>
<dbReference type="Pfam" id="PF00122">
    <property type="entry name" value="E1-E2_ATPase"/>
    <property type="match status" value="1"/>
</dbReference>
<dbReference type="InterPro" id="IPR036412">
    <property type="entry name" value="HAD-like_sf"/>
</dbReference>
<dbReference type="InterPro" id="IPR027256">
    <property type="entry name" value="P-typ_ATPase_IB"/>
</dbReference>
<dbReference type="PANTHER" id="PTHR43520">
    <property type="entry name" value="ATP7, ISOFORM B"/>
    <property type="match status" value="1"/>
</dbReference>
<evidence type="ECO:0000313" key="16">
    <source>
        <dbReference type="EMBL" id="SNZ18991.1"/>
    </source>
</evidence>